<organism evidence="2 3">
    <name type="scientific">Kineosporia corallincola</name>
    <dbReference type="NCBI Taxonomy" id="2835133"/>
    <lineage>
        <taxon>Bacteria</taxon>
        <taxon>Bacillati</taxon>
        <taxon>Actinomycetota</taxon>
        <taxon>Actinomycetes</taxon>
        <taxon>Kineosporiales</taxon>
        <taxon>Kineosporiaceae</taxon>
        <taxon>Kineosporia</taxon>
    </lineage>
</organism>
<evidence type="ECO:0000313" key="3">
    <source>
        <dbReference type="Proteomes" id="UP001197247"/>
    </source>
</evidence>
<protein>
    <submittedName>
        <fullName evidence="2">CGNR zinc finger domain-containing protein</fullName>
    </submittedName>
</protein>
<dbReference type="InterPro" id="IPR023286">
    <property type="entry name" value="ABATE_dom_sf"/>
</dbReference>
<dbReference type="InterPro" id="IPR010852">
    <property type="entry name" value="ABATE"/>
</dbReference>
<feature type="domain" description="Zinc finger CGNR" evidence="1">
    <location>
        <begin position="152"/>
        <end position="195"/>
    </location>
</feature>
<sequence>MPRFAATERLGTSVAPVTLLLTQELVNSQGPVTYQVDWLVNVTGAQDWLDGVLSDWGSVNPTLTVPGIRLRRPDLERLRTVRDGLHQLLARGEERPFQPEAPQPGPLLDAPLAVRAGPDGVQASPVGTGIGWIASAVALELFRAQEHDLLRRLKLCHNPGCATAFYDRSKNNSRAWHDVATCGNRANVRAYRARQRTTGE</sequence>
<dbReference type="EMBL" id="JAHBAY010000006">
    <property type="protein sequence ID" value="MBT0770714.1"/>
    <property type="molecule type" value="Genomic_DNA"/>
</dbReference>
<keyword evidence="3" id="KW-1185">Reference proteome</keyword>
<accession>A0ABS5TJZ8</accession>
<proteinExistence type="predicted"/>
<evidence type="ECO:0000259" key="1">
    <source>
        <dbReference type="Pfam" id="PF11706"/>
    </source>
</evidence>
<dbReference type="RefSeq" id="WP_214156993.1">
    <property type="nucleotide sequence ID" value="NZ_JAHBAY010000006.1"/>
</dbReference>
<gene>
    <name evidence="2" type="ORF">KIH74_17350</name>
</gene>
<evidence type="ECO:0000313" key="2">
    <source>
        <dbReference type="EMBL" id="MBT0770714.1"/>
    </source>
</evidence>
<reference evidence="2 3" key="1">
    <citation type="submission" date="2021-05" db="EMBL/GenBank/DDBJ databases">
        <title>Kineosporia and Streptomyces sp. nov. two new marine actinobacteria isolated from Coral.</title>
        <authorList>
            <person name="Buangrab K."/>
            <person name="Sutthacheep M."/>
            <person name="Yeemin T."/>
            <person name="Harunari E."/>
            <person name="Igarashi Y."/>
            <person name="Kanchanasin P."/>
            <person name="Tanasupawat S."/>
            <person name="Phongsopitanun W."/>
        </authorList>
    </citation>
    <scope>NUCLEOTIDE SEQUENCE [LARGE SCALE GENOMIC DNA]</scope>
    <source>
        <strain evidence="2 3">J2-2</strain>
    </source>
</reference>
<dbReference type="InterPro" id="IPR021005">
    <property type="entry name" value="Znf_CGNR"/>
</dbReference>
<dbReference type="PANTHER" id="PTHR35525">
    <property type="entry name" value="BLL6575 PROTEIN"/>
    <property type="match status" value="1"/>
</dbReference>
<name>A0ABS5TJZ8_9ACTN</name>
<dbReference type="Gene3D" id="1.10.3300.10">
    <property type="entry name" value="Jann2411-like domain"/>
    <property type="match status" value="1"/>
</dbReference>
<dbReference type="SUPFAM" id="SSF160904">
    <property type="entry name" value="Jann2411-like"/>
    <property type="match status" value="1"/>
</dbReference>
<dbReference type="Pfam" id="PF11706">
    <property type="entry name" value="zf-CGNR"/>
    <property type="match status" value="1"/>
</dbReference>
<dbReference type="PANTHER" id="PTHR35525:SF3">
    <property type="entry name" value="BLL6575 PROTEIN"/>
    <property type="match status" value="1"/>
</dbReference>
<comment type="caution">
    <text evidence="2">The sequence shown here is derived from an EMBL/GenBank/DDBJ whole genome shotgun (WGS) entry which is preliminary data.</text>
</comment>
<dbReference type="Proteomes" id="UP001197247">
    <property type="component" value="Unassembled WGS sequence"/>
</dbReference>